<evidence type="ECO:0000313" key="2">
    <source>
        <dbReference type="Proteomes" id="UP000823632"/>
    </source>
</evidence>
<accession>A0A9D9DPR3</accession>
<name>A0A9D9DPR3_9BACT</name>
<dbReference type="AlphaFoldDB" id="A0A9D9DPR3"/>
<dbReference type="SUPFAM" id="SSF53756">
    <property type="entry name" value="UDP-Glycosyltransferase/glycogen phosphorylase"/>
    <property type="match status" value="1"/>
</dbReference>
<reference evidence="1" key="2">
    <citation type="journal article" date="2021" name="PeerJ">
        <title>Extensive microbial diversity within the chicken gut microbiome revealed by metagenomics and culture.</title>
        <authorList>
            <person name="Gilroy R."/>
            <person name="Ravi A."/>
            <person name="Getino M."/>
            <person name="Pursley I."/>
            <person name="Horton D.L."/>
            <person name="Alikhan N.F."/>
            <person name="Baker D."/>
            <person name="Gharbi K."/>
            <person name="Hall N."/>
            <person name="Watson M."/>
            <person name="Adriaenssens E.M."/>
            <person name="Foster-Nyarko E."/>
            <person name="Jarju S."/>
            <person name="Secka A."/>
            <person name="Antonio M."/>
            <person name="Oren A."/>
            <person name="Chaudhuri R.R."/>
            <person name="La Ragione R."/>
            <person name="Hildebrand F."/>
            <person name="Pallen M.J."/>
        </authorList>
    </citation>
    <scope>NUCLEOTIDE SEQUENCE</scope>
    <source>
        <strain evidence="1">10192</strain>
    </source>
</reference>
<protein>
    <submittedName>
        <fullName evidence="1">Glycosyltransferase</fullName>
    </submittedName>
</protein>
<gene>
    <name evidence="1" type="ORF">IAC76_02780</name>
</gene>
<dbReference type="Gene3D" id="3.40.50.2000">
    <property type="entry name" value="Glycogen Phosphorylase B"/>
    <property type="match status" value="1"/>
</dbReference>
<reference evidence="1" key="1">
    <citation type="submission" date="2020-10" db="EMBL/GenBank/DDBJ databases">
        <authorList>
            <person name="Gilroy R."/>
        </authorList>
    </citation>
    <scope>NUCLEOTIDE SEQUENCE</scope>
    <source>
        <strain evidence="1">10192</strain>
    </source>
</reference>
<organism evidence="1 2">
    <name type="scientific">Candidatus Scatousia excrementipullorum</name>
    <dbReference type="NCBI Taxonomy" id="2840936"/>
    <lineage>
        <taxon>Bacteria</taxon>
        <taxon>Candidatus Scatousia</taxon>
    </lineage>
</organism>
<sequence>MKGIWPEQYMHNPDMNKPIEQIWDDIDGYSFEELYEQENKWGSLSFLVPFPPMNYKGKFVKGICFSQATRLLMERYPDMKKLFHVCANSMFASIPWSHNADMFFTCYKNEAREKYYKNKYPETKNIPFLPLQDADFLNEYTIAPVENKEKTIDVICVSTAFPVKNLPVIAKALKIYEEKYGRILKVVYAIGNNAAKKLDDGTLDYSGVIEYAKGPLREVDAILGDTKKYIDFIPYIKYYDLPKYYTAAKCGVLGSLIEGKNRFLSECRSCDCPVIVFKDFNKYTRGDYPVFFGNSGEYVPEFSSESLADTIHKVISHPENYEARKNYLKYNGRTNFVNIMVDSLPYYRENIPDYEPGKIHENLWVDLACYDNYQVGFRDFLYGKKIPLSHVVGIEDIKKLLSAYYTKFGLEWKD</sequence>
<dbReference type="EMBL" id="JADIND010000061">
    <property type="protein sequence ID" value="MBO8430291.1"/>
    <property type="molecule type" value="Genomic_DNA"/>
</dbReference>
<comment type="caution">
    <text evidence="1">The sequence shown here is derived from an EMBL/GenBank/DDBJ whole genome shotgun (WGS) entry which is preliminary data.</text>
</comment>
<proteinExistence type="predicted"/>
<evidence type="ECO:0000313" key="1">
    <source>
        <dbReference type="EMBL" id="MBO8430291.1"/>
    </source>
</evidence>
<dbReference type="Proteomes" id="UP000823632">
    <property type="component" value="Unassembled WGS sequence"/>
</dbReference>